<gene>
    <name evidence="12" type="ORF">BXT89_04205</name>
</gene>
<keyword evidence="12" id="KW-0966">Cell projection</keyword>
<evidence type="ECO:0000256" key="1">
    <source>
        <dbReference type="ARBA" id="ARBA00002254"/>
    </source>
</evidence>
<keyword evidence="7 10" id="KW-0283">Flagellar rotation</keyword>
<evidence type="ECO:0000256" key="3">
    <source>
        <dbReference type="ARBA" id="ARBA00008281"/>
    </source>
</evidence>
<dbReference type="GO" id="GO:0009425">
    <property type="term" value="C:bacterial-type flagellum basal body"/>
    <property type="evidence" value="ECO:0007669"/>
    <property type="project" value="InterPro"/>
</dbReference>
<keyword evidence="12" id="KW-0969">Cilium</keyword>
<evidence type="ECO:0000256" key="2">
    <source>
        <dbReference type="ARBA" id="ARBA00004162"/>
    </source>
</evidence>
<protein>
    <recommendedName>
        <fullName evidence="10">Flagellar protein FliL</fullName>
    </recommendedName>
</protein>
<evidence type="ECO:0000256" key="9">
    <source>
        <dbReference type="ARBA" id="ARBA00023136"/>
    </source>
</evidence>
<organism evidence="12 13">
    <name type="scientific">Halopseudomonas pachastrellae</name>
    <dbReference type="NCBI Taxonomy" id="254161"/>
    <lineage>
        <taxon>Bacteria</taxon>
        <taxon>Pseudomonadati</taxon>
        <taxon>Pseudomonadota</taxon>
        <taxon>Gammaproteobacteria</taxon>
        <taxon>Pseudomonadales</taxon>
        <taxon>Pseudomonadaceae</taxon>
        <taxon>Halopseudomonas</taxon>
    </lineage>
</organism>
<keyword evidence="13" id="KW-1185">Reference proteome</keyword>
<evidence type="ECO:0000313" key="12">
    <source>
        <dbReference type="EMBL" id="ONM45159.1"/>
    </source>
</evidence>
<evidence type="ECO:0000256" key="10">
    <source>
        <dbReference type="RuleBase" id="RU364125"/>
    </source>
</evidence>
<evidence type="ECO:0000313" key="13">
    <source>
        <dbReference type="Proteomes" id="UP000242847"/>
    </source>
</evidence>
<accession>A0A1S8DJT9</accession>
<evidence type="ECO:0000256" key="11">
    <source>
        <dbReference type="SAM" id="SignalP"/>
    </source>
</evidence>
<dbReference type="GO" id="GO:0071978">
    <property type="term" value="P:bacterial-type flagellum-dependent swarming motility"/>
    <property type="evidence" value="ECO:0007669"/>
    <property type="project" value="TreeGrafter"/>
</dbReference>
<evidence type="ECO:0000256" key="7">
    <source>
        <dbReference type="ARBA" id="ARBA00022779"/>
    </source>
</evidence>
<dbReference type="Pfam" id="PF03748">
    <property type="entry name" value="FliL"/>
    <property type="match status" value="1"/>
</dbReference>
<dbReference type="PANTHER" id="PTHR35091">
    <property type="entry name" value="FLAGELLAR PROTEIN FLIL"/>
    <property type="match status" value="1"/>
</dbReference>
<dbReference type="EMBL" id="MUBC01000006">
    <property type="protein sequence ID" value="ONM45159.1"/>
    <property type="molecule type" value="Genomic_DNA"/>
</dbReference>
<feature type="chain" id="PRO_5010534445" description="Flagellar protein FliL" evidence="11">
    <location>
        <begin position="22"/>
        <end position="134"/>
    </location>
</feature>
<keyword evidence="8" id="KW-1133">Transmembrane helix</keyword>
<dbReference type="OrthoDB" id="7063251at2"/>
<keyword evidence="9 10" id="KW-0472">Membrane</keyword>
<evidence type="ECO:0000256" key="6">
    <source>
        <dbReference type="ARBA" id="ARBA00022692"/>
    </source>
</evidence>
<comment type="caution">
    <text evidence="12">The sequence shown here is derived from an EMBL/GenBank/DDBJ whole genome shotgun (WGS) entry which is preliminary data.</text>
</comment>
<sequence length="134" mass="14503">MHLKALLAALLLSALLPAAHAEEEEAPPPQAQYVELKPSFVGTLGSGPRIQYLKADVALRTNDPAAVDKLHYHDALIRNALVFLFSAQLPENLSTLEGKETLRADALAAVQQVLEEEAGDPLVDDLLFTNLIVQ</sequence>
<reference evidence="12 13" key="1">
    <citation type="submission" date="2017-01" db="EMBL/GenBank/DDBJ databases">
        <title>Draft genome sequence of Pseudomonas pachastrellae type strain CCUG 46540T from a deep sea.</title>
        <authorList>
            <person name="Gomila M."/>
            <person name="Mulet M."/>
            <person name="Lalucat J."/>
            <person name="Garcia-Valdes E."/>
        </authorList>
    </citation>
    <scope>NUCLEOTIDE SEQUENCE [LARGE SCALE GENOMIC DNA]</scope>
    <source>
        <strain evidence="12 13">CCUG 46540</strain>
    </source>
</reference>
<comment type="similarity">
    <text evidence="3 10">Belongs to the FliL family.</text>
</comment>
<keyword evidence="6" id="KW-0812">Transmembrane</keyword>
<keyword evidence="12" id="KW-0282">Flagellum</keyword>
<dbReference type="Proteomes" id="UP000242847">
    <property type="component" value="Unassembled WGS sequence"/>
</dbReference>
<evidence type="ECO:0000256" key="8">
    <source>
        <dbReference type="ARBA" id="ARBA00022989"/>
    </source>
</evidence>
<keyword evidence="5 10" id="KW-0145">Chemotaxis</keyword>
<comment type="function">
    <text evidence="1 10">Controls the rotational direction of flagella during chemotaxis.</text>
</comment>
<name>A0A1S8DJT9_9GAMM</name>
<comment type="subcellular location">
    <subcellularLocation>
        <location evidence="10">Cell inner membrane</location>
    </subcellularLocation>
    <subcellularLocation>
        <location evidence="2">Cell membrane</location>
        <topology evidence="2">Single-pass membrane protein</topology>
    </subcellularLocation>
</comment>
<dbReference type="STRING" id="254161.SAMN05216256_11439"/>
<keyword evidence="10" id="KW-0997">Cell inner membrane</keyword>
<dbReference type="PANTHER" id="PTHR35091:SF2">
    <property type="entry name" value="FLAGELLAR PROTEIN FLIL"/>
    <property type="match status" value="1"/>
</dbReference>
<feature type="signal peptide" evidence="11">
    <location>
        <begin position="1"/>
        <end position="21"/>
    </location>
</feature>
<dbReference type="AlphaFoldDB" id="A0A1S8DJT9"/>
<keyword evidence="4" id="KW-1003">Cell membrane</keyword>
<evidence type="ECO:0000256" key="5">
    <source>
        <dbReference type="ARBA" id="ARBA00022500"/>
    </source>
</evidence>
<dbReference type="GO" id="GO:0006935">
    <property type="term" value="P:chemotaxis"/>
    <property type="evidence" value="ECO:0007669"/>
    <property type="project" value="UniProtKB-KW"/>
</dbReference>
<dbReference type="RefSeq" id="WP_090475177.1">
    <property type="nucleotide sequence ID" value="NZ_FOUD01000014.1"/>
</dbReference>
<dbReference type="GO" id="GO:0005886">
    <property type="term" value="C:plasma membrane"/>
    <property type="evidence" value="ECO:0007669"/>
    <property type="project" value="UniProtKB-SubCell"/>
</dbReference>
<evidence type="ECO:0000256" key="4">
    <source>
        <dbReference type="ARBA" id="ARBA00022475"/>
    </source>
</evidence>
<dbReference type="InterPro" id="IPR005503">
    <property type="entry name" value="FliL"/>
</dbReference>
<proteinExistence type="inferred from homology"/>
<keyword evidence="11" id="KW-0732">Signal</keyword>